<evidence type="ECO:0000256" key="2">
    <source>
        <dbReference type="SAM" id="SignalP"/>
    </source>
</evidence>
<feature type="chain" id="PRO_5032971228" evidence="2">
    <location>
        <begin position="22"/>
        <end position="219"/>
    </location>
</feature>
<accession>A0A811PHH7</accession>
<keyword evidence="2" id="KW-0732">Signal</keyword>
<proteinExistence type="predicted"/>
<protein>
    <submittedName>
        <fullName evidence="3">Uncharacterized protein</fullName>
    </submittedName>
</protein>
<feature type="region of interest" description="Disordered" evidence="1">
    <location>
        <begin position="102"/>
        <end position="121"/>
    </location>
</feature>
<sequence>MSLLTASILLHAFLLTTLLLATSISIPVEHGDVNTTTTFTNSSATSSPDDKENFEMYFCFLCSGRDPLLIHHCPIYWDECHLICDDDMSTSTTVDAAVPMATTAPPAPPVSSSSSPLGSSSAHPMVQGDDCYVMKLYMSGRYVIVEHRPCKYIAWCFLTCGGGELADRRKVVMGGTTTTMPATIHGSFLPVELCGTQTQVHAPWAPPSAGVVVPAGGAH</sequence>
<dbReference type="Proteomes" id="UP000604825">
    <property type="component" value="Unassembled WGS sequence"/>
</dbReference>
<dbReference type="EMBL" id="CAJGYO010000007">
    <property type="protein sequence ID" value="CAD6241662.1"/>
    <property type="molecule type" value="Genomic_DNA"/>
</dbReference>
<evidence type="ECO:0000313" key="4">
    <source>
        <dbReference type="Proteomes" id="UP000604825"/>
    </source>
</evidence>
<reference evidence="3" key="1">
    <citation type="submission" date="2020-10" db="EMBL/GenBank/DDBJ databases">
        <authorList>
            <person name="Han B."/>
            <person name="Lu T."/>
            <person name="Zhao Q."/>
            <person name="Huang X."/>
            <person name="Zhao Y."/>
        </authorList>
    </citation>
    <scope>NUCLEOTIDE SEQUENCE</scope>
</reference>
<comment type="caution">
    <text evidence="3">The sequence shown here is derived from an EMBL/GenBank/DDBJ whole genome shotgun (WGS) entry which is preliminary data.</text>
</comment>
<dbReference type="OrthoDB" id="10447012at2759"/>
<organism evidence="3 4">
    <name type="scientific">Miscanthus lutarioriparius</name>
    <dbReference type="NCBI Taxonomy" id="422564"/>
    <lineage>
        <taxon>Eukaryota</taxon>
        <taxon>Viridiplantae</taxon>
        <taxon>Streptophyta</taxon>
        <taxon>Embryophyta</taxon>
        <taxon>Tracheophyta</taxon>
        <taxon>Spermatophyta</taxon>
        <taxon>Magnoliopsida</taxon>
        <taxon>Liliopsida</taxon>
        <taxon>Poales</taxon>
        <taxon>Poaceae</taxon>
        <taxon>PACMAD clade</taxon>
        <taxon>Panicoideae</taxon>
        <taxon>Andropogonodae</taxon>
        <taxon>Andropogoneae</taxon>
        <taxon>Saccharinae</taxon>
        <taxon>Miscanthus</taxon>
    </lineage>
</organism>
<evidence type="ECO:0000313" key="3">
    <source>
        <dbReference type="EMBL" id="CAD6241662.1"/>
    </source>
</evidence>
<gene>
    <name evidence="3" type="ORF">NCGR_LOCUS27360</name>
</gene>
<feature type="signal peptide" evidence="2">
    <location>
        <begin position="1"/>
        <end position="21"/>
    </location>
</feature>
<dbReference type="AlphaFoldDB" id="A0A811PHH7"/>
<keyword evidence="4" id="KW-1185">Reference proteome</keyword>
<evidence type="ECO:0000256" key="1">
    <source>
        <dbReference type="SAM" id="MobiDB-lite"/>
    </source>
</evidence>
<name>A0A811PHH7_9POAL</name>